<dbReference type="EMBL" id="QXML01000010">
    <property type="protein sequence ID" value="RIW13137.1"/>
    <property type="molecule type" value="Genomic_DNA"/>
</dbReference>
<reference evidence="1 2" key="1">
    <citation type="submission" date="2018-09" db="EMBL/GenBank/DDBJ databases">
        <authorList>
            <person name="Wang X."/>
            <person name="Du Z."/>
        </authorList>
    </citation>
    <scope>NUCLEOTIDE SEQUENCE [LARGE SCALE GENOMIC DNA]</scope>
    <source>
        <strain evidence="1 2">N3</strain>
    </source>
</reference>
<dbReference type="Proteomes" id="UP000283522">
    <property type="component" value="Unassembled WGS sequence"/>
</dbReference>
<comment type="caution">
    <text evidence="1">The sequence shown here is derived from an EMBL/GenBank/DDBJ whole genome shotgun (WGS) entry which is preliminary data.</text>
</comment>
<dbReference type="AlphaFoldDB" id="A0A418PNA0"/>
<protein>
    <recommendedName>
        <fullName evidence="3">STAS/SEC14 domain-containing protein</fullName>
    </recommendedName>
</protein>
<evidence type="ECO:0008006" key="3">
    <source>
        <dbReference type="Google" id="ProtNLM"/>
    </source>
</evidence>
<name>A0A418PNA0_9BACT</name>
<organism evidence="1 2">
    <name type="scientific">Algoriphagus lacus</name>
    <dbReference type="NCBI Taxonomy" id="2056311"/>
    <lineage>
        <taxon>Bacteria</taxon>
        <taxon>Pseudomonadati</taxon>
        <taxon>Bacteroidota</taxon>
        <taxon>Cytophagia</taxon>
        <taxon>Cytophagales</taxon>
        <taxon>Cyclobacteriaceae</taxon>
        <taxon>Algoriphagus</taxon>
    </lineage>
</organism>
<evidence type="ECO:0000313" key="2">
    <source>
        <dbReference type="Proteomes" id="UP000283522"/>
    </source>
</evidence>
<sequence>MTEEKFSIKIFRESGYMAAKFYGKVVLSDMLHFTQTIISMPDYSPGYPLIFDFRDCKAIGYRIDVPEFLKYYQSKVTIPEKKKYGFIYSTLNQKFIFSILKLSAPKLNLEIELFDGLKSCLDWMDSDPQVASEIEIFFKSVRMYES</sequence>
<evidence type="ECO:0000313" key="1">
    <source>
        <dbReference type="EMBL" id="RIW13137.1"/>
    </source>
</evidence>
<dbReference type="OrthoDB" id="9844119at2"/>
<proteinExistence type="predicted"/>
<dbReference type="RefSeq" id="WP_119479090.1">
    <property type="nucleotide sequence ID" value="NZ_QXML01000010.1"/>
</dbReference>
<keyword evidence="2" id="KW-1185">Reference proteome</keyword>
<gene>
    <name evidence="1" type="ORF">D0X99_17140</name>
</gene>
<accession>A0A418PNA0</accession>